<evidence type="ECO:0000256" key="1">
    <source>
        <dbReference type="ARBA" id="ARBA00022531"/>
    </source>
</evidence>
<accession>A0ABV9ZNK0</accession>
<organism evidence="4 5">
    <name type="scientific">Actinomycetospora rhizophila</name>
    <dbReference type="NCBI Taxonomy" id="1416876"/>
    <lineage>
        <taxon>Bacteria</taxon>
        <taxon>Bacillati</taxon>
        <taxon>Actinomycetota</taxon>
        <taxon>Actinomycetes</taxon>
        <taxon>Pseudonocardiales</taxon>
        <taxon>Pseudonocardiaceae</taxon>
        <taxon>Actinomycetospora</taxon>
    </lineage>
</organism>
<dbReference type="EMBL" id="JBHSKG010000030">
    <property type="protein sequence ID" value="MFC5142927.1"/>
    <property type="molecule type" value="Genomic_DNA"/>
</dbReference>
<dbReference type="SUPFAM" id="SSF110296">
    <property type="entry name" value="Oligoxyloglucan reducing end-specific cellobiohydrolase"/>
    <property type="match status" value="2"/>
</dbReference>
<keyword evidence="2" id="KW-0604">Photosystem II</keyword>
<name>A0ABV9ZNK0_9PSEU</name>
<dbReference type="PANTHER" id="PTHR47199">
    <property type="entry name" value="PHOTOSYSTEM II STABILITY/ASSEMBLY FACTOR HCF136, CHLOROPLASTIC"/>
    <property type="match status" value="1"/>
</dbReference>
<dbReference type="RefSeq" id="WP_378025012.1">
    <property type="nucleotide sequence ID" value="NZ_JBHSKG010000030.1"/>
</dbReference>
<proteinExistence type="predicted"/>
<feature type="domain" description="Photosynthesis system II assembly factor Ycf48/Hcf136-like" evidence="3">
    <location>
        <begin position="248"/>
        <end position="360"/>
    </location>
</feature>
<evidence type="ECO:0000313" key="4">
    <source>
        <dbReference type="EMBL" id="MFC5142927.1"/>
    </source>
</evidence>
<sequence length="547" mass="59136">MGFAQIREILDDAIGGPEATIGVHGPFWRDVTRDEFVTATVRGRPLLVVGAGAASNLVKSLKGGAPFGADLPEPPAGASLNRMPSGLAPVSAESVAVIEAWIDDGCPDDMPAAPRIWRPTNAPVSSARTDDIWFADAREGWAVNSDGQVVHTTDGFATWEEQLHLPDVWLRCIGFASRTRGWVGTTTPNDRLYETVDGGTTWTPVATLPPTAPSAICGLSVVDATTVYASGTNYPNRPTRMMRTVDGVSWQGWEMSEHADLLVDTYFTDADHGWVVGGKAEVSNPTRADVRAVVLRTEDGGRTWVDRLAPIAAELPLGEWGWKIQFLDDRVGFVALENFDDAAILKTADGGQTWERIEVNDPQGNANLEGIGFLDETTGWVGGWGDRFFTGGFSSGTTDGGATWHDANEIGAFINRFRFVGDEPQIGYASGLTVYRYAAEPLPEPPVPTVSAEPALKLLDDNAPARAEAPLHVAVTIPEDASRLVVDVWDRFGEHRRRLLEQNRPPSGRRDVEWDATDEHGAAVGGAIVLRVSVDGRSESQILHIDR</sequence>
<protein>
    <submittedName>
        <fullName evidence="4">WD40/YVTN/BNR-like repeat-containing protein</fullName>
    </submittedName>
</protein>
<gene>
    <name evidence="4" type="ORF">ACFPK1_32215</name>
</gene>
<feature type="domain" description="Photosynthesis system II assembly factor Ycf48/Hcf136-like" evidence="3">
    <location>
        <begin position="115"/>
        <end position="234"/>
    </location>
</feature>
<dbReference type="Pfam" id="PF14870">
    <property type="entry name" value="PSII_BNR"/>
    <property type="match status" value="2"/>
</dbReference>
<dbReference type="Proteomes" id="UP001596175">
    <property type="component" value="Unassembled WGS sequence"/>
</dbReference>
<dbReference type="InterPro" id="IPR015943">
    <property type="entry name" value="WD40/YVTN_repeat-like_dom_sf"/>
</dbReference>
<keyword evidence="5" id="KW-1185">Reference proteome</keyword>
<dbReference type="InterPro" id="IPR028203">
    <property type="entry name" value="PSII_CF48-like_dom"/>
</dbReference>
<evidence type="ECO:0000256" key="2">
    <source>
        <dbReference type="ARBA" id="ARBA00023276"/>
    </source>
</evidence>
<reference evidence="5" key="1">
    <citation type="journal article" date="2019" name="Int. J. Syst. Evol. Microbiol.">
        <title>The Global Catalogue of Microorganisms (GCM) 10K type strain sequencing project: providing services to taxonomists for standard genome sequencing and annotation.</title>
        <authorList>
            <consortium name="The Broad Institute Genomics Platform"/>
            <consortium name="The Broad Institute Genome Sequencing Center for Infectious Disease"/>
            <person name="Wu L."/>
            <person name="Ma J."/>
        </authorList>
    </citation>
    <scope>NUCLEOTIDE SEQUENCE [LARGE SCALE GENOMIC DNA]</scope>
    <source>
        <strain evidence="5">XZYJ18</strain>
    </source>
</reference>
<comment type="caution">
    <text evidence="4">The sequence shown here is derived from an EMBL/GenBank/DDBJ whole genome shotgun (WGS) entry which is preliminary data.</text>
</comment>
<evidence type="ECO:0000313" key="5">
    <source>
        <dbReference type="Proteomes" id="UP001596175"/>
    </source>
</evidence>
<keyword evidence="1" id="KW-0602">Photosynthesis</keyword>
<dbReference type="Gene3D" id="2.130.10.10">
    <property type="entry name" value="YVTN repeat-like/Quinoprotein amine dehydrogenase"/>
    <property type="match status" value="2"/>
</dbReference>
<evidence type="ECO:0000259" key="3">
    <source>
        <dbReference type="Pfam" id="PF14870"/>
    </source>
</evidence>
<dbReference type="PANTHER" id="PTHR47199:SF2">
    <property type="entry name" value="PHOTOSYSTEM II STABILITY_ASSEMBLY FACTOR HCF136, CHLOROPLASTIC"/>
    <property type="match status" value="1"/>
</dbReference>